<protein>
    <recommendedName>
        <fullName evidence="7">Phosphate-specific transport system accessory protein PhoU</fullName>
    </recommendedName>
</protein>
<evidence type="ECO:0000313" key="9">
    <source>
        <dbReference type="EMBL" id="KOX89139.1"/>
    </source>
</evidence>
<dbReference type="SUPFAM" id="SSF109755">
    <property type="entry name" value="PhoU-like"/>
    <property type="match status" value="1"/>
</dbReference>
<dbReference type="PATRIC" id="fig|271.14.peg.382"/>
<dbReference type="RefSeq" id="WP_003049446.1">
    <property type="nucleotide sequence ID" value="NZ_LHCI01000106.1"/>
</dbReference>
<keyword evidence="5 7" id="KW-0963">Cytoplasm</keyword>
<comment type="subcellular location">
    <subcellularLocation>
        <location evidence="1 7">Cytoplasm</location>
    </subcellularLocation>
</comment>
<evidence type="ECO:0000259" key="8">
    <source>
        <dbReference type="Pfam" id="PF01895"/>
    </source>
</evidence>
<dbReference type="FunFam" id="1.20.58.220:FF:000004">
    <property type="entry name" value="Phosphate-specific transport system accessory protein PhoU"/>
    <property type="match status" value="1"/>
</dbReference>
<dbReference type="GO" id="GO:0030643">
    <property type="term" value="P:intracellular phosphate ion homeostasis"/>
    <property type="evidence" value="ECO:0007669"/>
    <property type="project" value="InterPro"/>
</dbReference>
<dbReference type="NCBIfam" id="TIGR02135">
    <property type="entry name" value="phoU_full"/>
    <property type="match status" value="1"/>
</dbReference>
<dbReference type="PANTHER" id="PTHR42930:SF3">
    <property type="entry name" value="PHOSPHATE-SPECIFIC TRANSPORT SYSTEM ACCESSORY PROTEIN PHOU"/>
    <property type="match status" value="1"/>
</dbReference>
<feature type="domain" description="PhoU" evidence="8">
    <location>
        <begin position="18"/>
        <end position="103"/>
    </location>
</feature>
<evidence type="ECO:0000256" key="5">
    <source>
        <dbReference type="ARBA" id="ARBA00022490"/>
    </source>
</evidence>
<comment type="subunit">
    <text evidence="3 7">Homodimer.</text>
</comment>
<comment type="caution">
    <text evidence="9">The sequence shown here is derived from an EMBL/GenBank/DDBJ whole genome shotgun (WGS) entry which is preliminary data.</text>
</comment>
<sequence>MREALDKALNQLIEESLRMLSLVREMTQKATEALVEGDRAKAQEVIGKDQEVDALELKIENEAITLIARHQPVASDLRLIFTVIKALTDLERSGDYAMHVAEDAFVLAQEPPLKRYVTLPEMGRRLLEMMDTLAKAVAERDPELARQVLSMDDQVDALYEEVSRELLTYMMEDPRTITKALTLMRVARSYERLGDHLENIAERVIYWLTGEVYKAPEDVY</sequence>
<dbReference type="InterPro" id="IPR028366">
    <property type="entry name" value="PhoU"/>
</dbReference>
<dbReference type="PANTHER" id="PTHR42930">
    <property type="entry name" value="PHOSPHATE-SPECIFIC TRANSPORT SYSTEM ACCESSORY PROTEIN PHOU"/>
    <property type="match status" value="1"/>
</dbReference>
<dbReference type="Proteomes" id="UP000037685">
    <property type="component" value="Unassembled WGS sequence"/>
</dbReference>
<feature type="domain" description="PhoU" evidence="8">
    <location>
        <begin position="120"/>
        <end position="204"/>
    </location>
</feature>
<dbReference type="GO" id="GO:0006817">
    <property type="term" value="P:phosphate ion transport"/>
    <property type="evidence" value="ECO:0007669"/>
    <property type="project" value="UniProtKB-KW"/>
</dbReference>
<dbReference type="AlphaFoldDB" id="A0A0M9ACA8"/>
<organism evidence="9 10">
    <name type="scientific">Thermus aquaticus</name>
    <dbReference type="NCBI Taxonomy" id="271"/>
    <lineage>
        <taxon>Bacteria</taxon>
        <taxon>Thermotogati</taxon>
        <taxon>Deinococcota</taxon>
        <taxon>Deinococci</taxon>
        <taxon>Thermales</taxon>
        <taxon>Thermaceae</taxon>
        <taxon>Thermus</taxon>
    </lineage>
</organism>
<evidence type="ECO:0000256" key="1">
    <source>
        <dbReference type="ARBA" id="ARBA00004496"/>
    </source>
</evidence>
<dbReference type="GO" id="GO:0005737">
    <property type="term" value="C:cytoplasm"/>
    <property type="evidence" value="ECO:0007669"/>
    <property type="project" value="UniProtKB-SubCell"/>
</dbReference>
<dbReference type="Gene3D" id="1.20.58.220">
    <property type="entry name" value="Phosphate transport system protein phou homolog 2, domain 2"/>
    <property type="match status" value="1"/>
</dbReference>
<dbReference type="InterPro" id="IPR026022">
    <property type="entry name" value="PhoU_dom"/>
</dbReference>
<keyword evidence="6 7" id="KW-0592">Phosphate transport</keyword>
<comment type="similarity">
    <text evidence="2 7">Belongs to the PhoU family.</text>
</comment>
<comment type="function">
    <text evidence="7">Plays a role in the regulation of phosphate uptake.</text>
</comment>
<reference evidence="9 10" key="1">
    <citation type="submission" date="2015-07" db="EMBL/GenBank/DDBJ databases">
        <authorList>
            <person name="Noorani M."/>
        </authorList>
    </citation>
    <scope>NUCLEOTIDE SEQUENCE [LARGE SCALE GENOMIC DNA]</scope>
    <source>
        <strain evidence="10">ATCC 25104 / DSM 625 / JCM 10724 / NBRC 103206 / NCIMB 11243 / YT-1</strain>
    </source>
</reference>
<evidence type="ECO:0000256" key="3">
    <source>
        <dbReference type="ARBA" id="ARBA00011738"/>
    </source>
</evidence>
<dbReference type="GO" id="GO:0045936">
    <property type="term" value="P:negative regulation of phosphate metabolic process"/>
    <property type="evidence" value="ECO:0007669"/>
    <property type="project" value="InterPro"/>
</dbReference>
<evidence type="ECO:0000313" key="10">
    <source>
        <dbReference type="Proteomes" id="UP000037685"/>
    </source>
</evidence>
<dbReference type="InterPro" id="IPR038078">
    <property type="entry name" value="PhoU-like_sf"/>
</dbReference>
<evidence type="ECO:0000256" key="4">
    <source>
        <dbReference type="ARBA" id="ARBA00022448"/>
    </source>
</evidence>
<dbReference type="Pfam" id="PF01895">
    <property type="entry name" value="PhoU"/>
    <property type="match status" value="2"/>
</dbReference>
<evidence type="ECO:0000256" key="6">
    <source>
        <dbReference type="ARBA" id="ARBA00022592"/>
    </source>
</evidence>
<evidence type="ECO:0000256" key="2">
    <source>
        <dbReference type="ARBA" id="ARBA00008107"/>
    </source>
</evidence>
<keyword evidence="4 7" id="KW-0813">Transport</keyword>
<name>A0A0M9ACA8_THEAQ</name>
<dbReference type="PIRSF" id="PIRSF003107">
    <property type="entry name" value="PhoU"/>
    <property type="match status" value="1"/>
</dbReference>
<accession>A0A0M9ACA8</accession>
<dbReference type="EMBL" id="LHCI01000106">
    <property type="protein sequence ID" value="KOX89139.1"/>
    <property type="molecule type" value="Genomic_DNA"/>
</dbReference>
<gene>
    <name evidence="9" type="ORF">BVI061214_00291</name>
</gene>
<evidence type="ECO:0000256" key="7">
    <source>
        <dbReference type="PIRNR" id="PIRNR003107"/>
    </source>
</evidence>
<proteinExistence type="inferred from homology"/>